<dbReference type="GO" id="GO:0008270">
    <property type="term" value="F:zinc ion binding"/>
    <property type="evidence" value="ECO:0007669"/>
    <property type="project" value="UniProtKB-KW"/>
</dbReference>
<dbReference type="InParanoid" id="A0A6P8GZV1"/>
<feature type="domain" description="RING-type" evidence="7">
    <location>
        <begin position="815"/>
        <end position="850"/>
    </location>
</feature>
<evidence type="ECO:0000313" key="8">
    <source>
        <dbReference type="Proteomes" id="UP000515163"/>
    </source>
</evidence>
<dbReference type="PANTHER" id="PTHR10044">
    <property type="entry name" value="INHIBITOR OF APOPTOSIS"/>
    <property type="match status" value="1"/>
</dbReference>
<dbReference type="SUPFAM" id="SSF57924">
    <property type="entry name" value="Inhibitor of apoptosis (IAP) repeat"/>
    <property type="match status" value="2"/>
</dbReference>
<feature type="region of interest" description="Disordered" evidence="6">
    <location>
        <begin position="42"/>
        <end position="62"/>
    </location>
</feature>
<dbReference type="Pfam" id="PF00653">
    <property type="entry name" value="BIR"/>
    <property type="match status" value="2"/>
</dbReference>
<dbReference type="InterPro" id="IPR001841">
    <property type="entry name" value="Znf_RING"/>
</dbReference>
<dbReference type="GO" id="GO:0005737">
    <property type="term" value="C:cytoplasm"/>
    <property type="evidence" value="ECO:0007669"/>
    <property type="project" value="TreeGrafter"/>
</dbReference>
<dbReference type="AlphaFoldDB" id="A0A6P8GZV1"/>
<feature type="compositionally biased region" description="Low complexity" evidence="6">
    <location>
        <begin position="722"/>
        <end position="734"/>
    </location>
</feature>
<dbReference type="Pfam" id="PF13920">
    <property type="entry name" value="zf-C3HC4_3"/>
    <property type="match status" value="1"/>
</dbReference>
<organism evidence="8 9">
    <name type="scientific">Actinia tenebrosa</name>
    <name type="common">Australian red waratah sea anemone</name>
    <dbReference type="NCBI Taxonomy" id="6105"/>
    <lineage>
        <taxon>Eukaryota</taxon>
        <taxon>Metazoa</taxon>
        <taxon>Cnidaria</taxon>
        <taxon>Anthozoa</taxon>
        <taxon>Hexacorallia</taxon>
        <taxon>Actiniaria</taxon>
        <taxon>Actiniidae</taxon>
        <taxon>Actinia</taxon>
    </lineage>
</organism>
<feature type="region of interest" description="Disordered" evidence="6">
    <location>
        <begin position="721"/>
        <end position="743"/>
    </location>
</feature>
<dbReference type="GO" id="GO:0051726">
    <property type="term" value="P:regulation of cell cycle"/>
    <property type="evidence" value="ECO:0007669"/>
    <property type="project" value="TreeGrafter"/>
</dbReference>
<dbReference type="PROSITE" id="PS01282">
    <property type="entry name" value="BIR_REPEAT_1"/>
    <property type="match status" value="2"/>
</dbReference>
<dbReference type="GeneID" id="116286304"/>
<feature type="compositionally biased region" description="Polar residues" evidence="6">
    <location>
        <begin position="530"/>
        <end position="543"/>
    </location>
</feature>
<feature type="compositionally biased region" description="Polar residues" evidence="6">
    <location>
        <begin position="774"/>
        <end position="803"/>
    </location>
</feature>
<dbReference type="InterPro" id="IPR050784">
    <property type="entry name" value="IAP"/>
</dbReference>
<proteinExistence type="inferred from homology"/>
<feature type="region of interest" description="Disordered" evidence="6">
    <location>
        <begin position="506"/>
        <end position="575"/>
    </location>
</feature>
<dbReference type="PROSITE" id="PS50143">
    <property type="entry name" value="BIR_REPEAT_2"/>
    <property type="match status" value="2"/>
</dbReference>
<protein>
    <submittedName>
        <fullName evidence="9">Death-associated inhibitor of apoptosis 2-like</fullName>
    </submittedName>
</protein>
<keyword evidence="8" id="KW-1185">Reference proteome</keyword>
<gene>
    <name evidence="9" type="primary">LOC116286304</name>
</gene>
<keyword evidence="4" id="KW-0862">Zinc</keyword>
<dbReference type="PANTHER" id="PTHR10044:SF139">
    <property type="entry name" value="DEATH-ASSOCIATED INHIBITOR OF APOPTOSIS 2"/>
    <property type="match status" value="1"/>
</dbReference>
<evidence type="ECO:0000256" key="5">
    <source>
        <dbReference type="PROSITE-ProRule" id="PRU00175"/>
    </source>
</evidence>
<dbReference type="GO" id="GO:0005634">
    <property type="term" value="C:nucleus"/>
    <property type="evidence" value="ECO:0007669"/>
    <property type="project" value="TreeGrafter"/>
</dbReference>
<name>A0A6P8GZV1_ACTTE</name>
<reference evidence="9" key="1">
    <citation type="submission" date="2025-08" db="UniProtKB">
        <authorList>
            <consortium name="RefSeq"/>
        </authorList>
    </citation>
    <scope>IDENTIFICATION</scope>
    <source>
        <tissue evidence="9">Tentacle</tissue>
    </source>
</reference>
<evidence type="ECO:0000256" key="1">
    <source>
        <dbReference type="ARBA" id="ARBA00006672"/>
    </source>
</evidence>
<dbReference type="PROSITE" id="PS50089">
    <property type="entry name" value="ZF_RING_2"/>
    <property type="match status" value="1"/>
</dbReference>
<dbReference type="CDD" id="cd00022">
    <property type="entry name" value="BIR"/>
    <property type="match status" value="2"/>
</dbReference>
<dbReference type="Gene3D" id="1.10.1170.10">
    <property type="entry name" value="Inhibitor Of Apoptosis Protein (2mihbC-IAP-1), Chain A"/>
    <property type="match status" value="2"/>
</dbReference>
<dbReference type="RefSeq" id="XP_031548636.1">
    <property type="nucleotide sequence ID" value="XM_031692776.1"/>
</dbReference>
<dbReference type="GO" id="GO:0043066">
    <property type="term" value="P:negative regulation of apoptotic process"/>
    <property type="evidence" value="ECO:0007669"/>
    <property type="project" value="TreeGrafter"/>
</dbReference>
<dbReference type="CDD" id="cd16510">
    <property type="entry name" value="RING-HC_IAPs"/>
    <property type="match status" value="1"/>
</dbReference>
<dbReference type="GO" id="GO:0031398">
    <property type="term" value="P:positive regulation of protein ubiquitination"/>
    <property type="evidence" value="ECO:0007669"/>
    <property type="project" value="TreeGrafter"/>
</dbReference>
<feature type="region of interest" description="Disordered" evidence="6">
    <location>
        <begin position="773"/>
        <end position="805"/>
    </location>
</feature>
<comment type="similarity">
    <text evidence="1">Belongs to the IAP family.</text>
</comment>
<keyword evidence="3 5" id="KW-0863">Zinc-finger</keyword>
<dbReference type="OrthoDB" id="774873at2759"/>
<sequence length="862" mass="97875">MERRYFINGFTSELRTNNQAPVAQKGEEVLDCSLRRKEDKISGSSYPASLSSSKDEHGSQYSSYNSLEQARINAYLDDVNRLRCNIEEVHPDVDDEMASEKKRLETFNQWPKESPVKPIDLVKAGFYYTGPEDRVSCFSCDLQLHGWVEGDNPFEEHKRLKPNCIFIFETERENYAVTCHGEPVSTEVISGNNPLRQLPTTRPYIEEQYKEQSFKTYNPSIVNSGYFEPRFQTPSTAPYYLSHVNPLLQPQQAALQERYLQQRQEPLNPYRDPRSLVSQELSSNRSEQFISATGNSLPFYDPRPTYQGYPPVNYPSSVSQNWYPPQTNPYLKTPDEFSMAAIRPSVPRLPHTRFSGIDYYRFPAVTQERLAPASGRVPASGHHPPPHYNKNSGIPVLHPMPSEEPRVRTEDALHITSPKDLQSEHHRMTTFVDWPEDCPVRPWELASAGFYYLGNQDNVKCYKCAIMLRNWEPHDTPWEEHKRWSPDCSLVIAHYKGKHAYRPVEDQEQVPTRIPSSTSQAKEQIYPKSAQPQISQFEQQGRNTHWRQKVGVASSAEIRQSTHPSYYSSHPQERTQDYPRTFYKEQENTSSSHHCIPHVPEQARRRHLEEEILSMNESRSPQFSAVSHEPVISTSSAQTTAQSSPRSSGQAVSNLSQIPSTEVSFCETNVESEDLSASDVSRAMEMGFTRDAIDEAIAIKTQRTGNGFTNLDDLMQTLLDNQSSTSSAQQTGGTCRPDPEPQVIDRNVENVDQREQAQLNLGLVHSISYHQDPANGSKQVLKRSNSAPPGSATKNGTLSTSTQEMERTQEERLICKICMDAEVGIVFLPCGHISCCPNCASGLDLCPMCRNPIVRMHRTFLS</sequence>
<dbReference type="Proteomes" id="UP000515163">
    <property type="component" value="Unplaced"/>
</dbReference>
<feature type="compositionally biased region" description="Polar residues" evidence="6">
    <location>
        <begin position="616"/>
        <end position="625"/>
    </location>
</feature>
<dbReference type="SMART" id="SM00184">
    <property type="entry name" value="RING"/>
    <property type="match status" value="1"/>
</dbReference>
<evidence type="ECO:0000256" key="4">
    <source>
        <dbReference type="ARBA" id="ARBA00022833"/>
    </source>
</evidence>
<evidence type="ECO:0000313" key="9">
    <source>
        <dbReference type="RefSeq" id="XP_031548636.1"/>
    </source>
</evidence>
<dbReference type="KEGG" id="aten:116286304"/>
<feature type="region of interest" description="Disordered" evidence="6">
    <location>
        <begin position="616"/>
        <end position="656"/>
    </location>
</feature>
<evidence type="ECO:0000256" key="3">
    <source>
        <dbReference type="ARBA" id="ARBA00022771"/>
    </source>
</evidence>
<dbReference type="Gene3D" id="3.30.40.10">
    <property type="entry name" value="Zinc/RING finger domain, C3HC4 (zinc finger)"/>
    <property type="match status" value="1"/>
</dbReference>
<evidence type="ECO:0000256" key="6">
    <source>
        <dbReference type="SAM" id="MobiDB-lite"/>
    </source>
</evidence>
<evidence type="ECO:0000256" key="2">
    <source>
        <dbReference type="ARBA" id="ARBA00022723"/>
    </source>
</evidence>
<dbReference type="SMART" id="SM00238">
    <property type="entry name" value="BIR"/>
    <property type="match status" value="2"/>
</dbReference>
<dbReference type="Gene3D" id="1.10.8.10">
    <property type="entry name" value="DNA helicase RuvA subunit, C-terminal domain"/>
    <property type="match status" value="1"/>
</dbReference>
<dbReference type="FunFam" id="1.10.1170.10:FF:000002">
    <property type="entry name" value="Baculoviral IAP repeat containing 7"/>
    <property type="match status" value="1"/>
</dbReference>
<dbReference type="GO" id="GO:0061630">
    <property type="term" value="F:ubiquitin protein ligase activity"/>
    <property type="evidence" value="ECO:0007669"/>
    <property type="project" value="TreeGrafter"/>
</dbReference>
<accession>A0A6P8GZV1</accession>
<dbReference type="FunCoup" id="A0A6P8GZV1">
    <property type="interactions" value="3774"/>
</dbReference>
<feature type="compositionally biased region" description="Polar residues" evidence="6">
    <location>
        <begin position="557"/>
        <end position="570"/>
    </location>
</feature>
<keyword evidence="2" id="KW-0479">Metal-binding</keyword>
<feature type="compositionally biased region" description="Low complexity" evidence="6">
    <location>
        <begin position="633"/>
        <end position="648"/>
    </location>
</feature>
<dbReference type="InterPro" id="IPR013083">
    <property type="entry name" value="Znf_RING/FYVE/PHD"/>
</dbReference>
<evidence type="ECO:0000259" key="7">
    <source>
        <dbReference type="PROSITE" id="PS50089"/>
    </source>
</evidence>
<feature type="compositionally biased region" description="Low complexity" evidence="6">
    <location>
        <begin position="42"/>
        <end position="52"/>
    </location>
</feature>
<dbReference type="InterPro" id="IPR001370">
    <property type="entry name" value="BIR_rpt"/>
</dbReference>
<dbReference type="GO" id="GO:0043027">
    <property type="term" value="F:cysteine-type endopeptidase inhibitor activity involved in apoptotic process"/>
    <property type="evidence" value="ECO:0007669"/>
    <property type="project" value="TreeGrafter"/>
</dbReference>